<gene>
    <name evidence="2" type="ORF">KI809_01085</name>
</gene>
<dbReference type="EMBL" id="JAHCVJ010000001">
    <property type="protein sequence ID" value="MBT0662878.1"/>
    <property type="molecule type" value="Genomic_DNA"/>
</dbReference>
<keyword evidence="1" id="KW-1133">Transmembrane helix</keyword>
<feature type="transmembrane region" description="Helical" evidence="1">
    <location>
        <begin position="151"/>
        <end position="172"/>
    </location>
</feature>
<dbReference type="Proteomes" id="UP000811899">
    <property type="component" value="Unassembled WGS sequence"/>
</dbReference>
<evidence type="ECO:0000256" key="1">
    <source>
        <dbReference type="SAM" id="Phobius"/>
    </source>
</evidence>
<reference evidence="2 3" key="1">
    <citation type="submission" date="2021-05" db="EMBL/GenBank/DDBJ databases">
        <title>The draft genome of Geobacter pelophilus DSM 12255.</title>
        <authorList>
            <person name="Xu Z."/>
            <person name="Masuda Y."/>
            <person name="Itoh H."/>
            <person name="Senoo K."/>
        </authorList>
    </citation>
    <scope>NUCLEOTIDE SEQUENCE [LARGE SCALE GENOMIC DNA]</scope>
    <source>
        <strain evidence="2 3">DSM 12255</strain>
    </source>
</reference>
<name>A0AAW4KWD9_9BACT</name>
<proteinExistence type="predicted"/>
<comment type="caution">
    <text evidence="2">The sequence shown here is derived from an EMBL/GenBank/DDBJ whole genome shotgun (WGS) entry which is preliminary data.</text>
</comment>
<protein>
    <submittedName>
        <fullName evidence="2">Uncharacterized protein</fullName>
    </submittedName>
</protein>
<keyword evidence="1" id="KW-0812">Transmembrane</keyword>
<evidence type="ECO:0000313" key="2">
    <source>
        <dbReference type="EMBL" id="MBT0662878.1"/>
    </source>
</evidence>
<evidence type="ECO:0000313" key="3">
    <source>
        <dbReference type="Proteomes" id="UP000811899"/>
    </source>
</evidence>
<dbReference type="AlphaFoldDB" id="A0AAW4KWD9"/>
<accession>A0AAW4KWD9</accession>
<dbReference type="Gene3D" id="2.20.28.160">
    <property type="match status" value="1"/>
</dbReference>
<organism evidence="2 3">
    <name type="scientific">Geoanaerobacter pelophilus</name>
    <dbReference type="NCBI Taxonomy" id="60036"/>
    <lineage>
        <taxon>Bacteria</taxon>
        <taxon>Pseudomonadati</taxon>
        <taxon>Thermodesulfobacteriota</taxon>
        <taxon>Desulfuromonadia</taxon>
        <taxon>Geobacterales</taxon>
        <taxon>Geobacteraceae</taxon>
        <taxon>Geoanaerobacter</taxon>
    </lineage>
</organism>
<sequence>MHDKGTAMTCLCPKCGASIEMDHTGIPSEGLKTACPVCKARLQIVRESFARMAYGSSSGKSCASCGGQLGTGLNCTVCGVLYPDFFMAADPAVIKRHARELKRQQMLAVFKDVEFSLPSFKGSGAGKPKLAYSAKAVVKGSRAASGMSRSLPALIGVIVLIVAVFGGGYVMYTKNKAEKMYVETYFKALYGIKTGNDLSTKVISRIATEWKSAQDSGRSFAPFPSAEDLTKLNKVKSEVEKIIAKQLADPPDKFAASREGLVKLNGQYGRLHALASTPPNSLPELNDAFGKASASFAESAKSLKSTLPEVMTAELENAKKKYKNLREF</sequence>
<keyword evidence="1" id="KW-0472">Membrane</keyword>
<keyword evidence="3" id="KW-1185">Reference proteome</keyword>